<dbReference type="PANTHER" id="PTHR44269:SF1">
    <property type="entry name" value="DEHYDROGENASE_REDUCTASE SDR FAMILY MEMBER 7"/>
    <property type="match status" value="1"/>
</dbReference>
<dbReference type="SUPFAM" id="SSF51735">
    <property type="entry name" value="NAD(P)-binding Rossmann-fold domains"/>
    <property type="match status" value="2"/>
</dbReference>
<comment type="similarity">
    <text evidence="1">Belongs to the short-chain dehydrogenases/reductases (SDR) family.</text>
</comment>
<dbReference type="InterPro" id="IPR002347">
    <property type="entry name" value="SDR_fam"/>
</dbReference>
<proteinExistence type="inferred from homology"/>
<dbReference type="EMBL" id="LR900879">
    <property type="protein sequence ID" value="CAD7247165.1"/>
    <property type="molecule type" value="Genomic_DNA"/>
</dbReference>
<reference evidence="2" key="1">
    <citation type="submission" date="2020-11" db="EMBL/GenBank/DDBJ databases">
        <authorList>
            <person name="Tran Van P."/>
        </authorList>
    </citation>
    <scope>NUCLEOTIDE SEQUENCE</scope>
</reference>
<dbReference type="PRINTS" id="PR00081">
    <property type="entry name" value="GDHRDH"/>
</dbReference>
<organism evidence="2">
    <name type="scientific">Darwinula stevensoni</name>
    <dbReference type="NCBI Taxonomy" id="69355"/>
    <lineage>
        <taxon>Eukaryota</taxon>
        <taxon>Metazoa</taxon>
        <taxon>Ecdysozoa</taxon>
        <taxon>Arthropoda</taxon>
        <taxon>Crustacea</taxon>
        <taxon>Oligostraca</taxon>
        <taxon>Ostracoda</taxon>
        <taxon>Podocopa</taxon>
        <taxon>Podocopida</taxon>
        <taxon>Darwinulocopina</taxon>
        <taxon>Darwinuloidea</taxon>
        <taxon>Darwinulidae</taxon>
        <taxon>Darwinula</taxon>
    </lineage>
</organism>
<dbReference type="InterPro" id="IPR053011">
    <property type="entry name" value="SDR_family_member_7"/>
</dbReference>
<dbReference type="EMBL" id="CAJPEV010001362">
    <property type="protein sequence ID" value="CAG0892244.1"/>
    <property type="molecule type" value="Genomic_DNA"/>
</dbReference>
<dbReference type="Gene3D" id="3.40.50.720">
    <property type="entry name" value="NAD(P)-binding Rossmann-like Domain"/>
    <property type="match status" value="2"/>
</dbReference>
<dbReference type="InterPro" id="IPR036291">
    <property type="entry name" value="NAD(P)-bd_dom_sf"/>
</dbReference>
<protein>
    <submittedName>
        <fullName evidence="2">Uncharacterized protein</fullName>
    </submittedName>
</protein>
<sequence length="445" mass="49821">MEKRLNGKVVWITGAGSGIGRQLAVSMAKVGAKLVLHSLQGEDLDSVKALCLENAQGRLSEEDILILYGDIAEIQSHEKWVRHVLQHFKTVDILINNAGMNIFQKAYETPLDLTRRLFDVNLFGMNIFQKAYETPLDLTRRLFDVNLFGNVGLAMALLPHFRQRKAGHIVVTSSVLSFFSAPKVSAYCASKGAVQGFYDTLLMEEAGNGIKITTLQPGFVDTSIYANSINMKGECIDMSKFKAVNMDVASFADWVLVAIANKAFSACIAKKWILLCVLYHCPNLWRWQAAQDQPGKGFHLCPILGGNVNPIKLIRYVIDRSVDKKHNQDIKERLEAGFYDTLLMEEAGNGIKITTLQPGFVDTSIYANSINMKGECIDMSKFKAFNMDVASFADWVLVAIANKAFSACIAKKWILLCVIYHYPNLWRWIVVRTGDMLSNVFTKRK</sequence>
<dbReference type="PRINTS" id="PR00080">
    <property type="entry name" value="SDRFAMILY"/>
</dbReference>
<dbReference type="Pfam" id="PF00106">
    <property type="entry name" value="adh_short"/>
    <property type="match status" value="1"/>
</dbReference>
<dbReference type="AlphaFoldDB" id="A0A7R8XBC9"/>
<evidence type="ECO:0000256" key="1">
    <source>
        <dbReference type="RuleBase" id="RU000363"/>
    </source>
</evidence>
<dbReference type="OrthoDB" id="47007at2759"/>
<name>A0A7R8XBC9_9CRUS</name>
<keyword evidence="3" id="KW-1185">Reference proteome</keyword>
<accession>A0A7R8XBC9</accession>
<evidence type="ECO:0000313" key="3">
    <source>
        <dbReference type="Proteomes" id="UP000677054"/>
    </source>
</evidence>
<dbReference type="Proteomes" id="UP000677054">
    <property type="component" value="Unassembled WGS sequence"/>
</dbReference>
<dbReference type="PANTHER" id="PTHR44269">
    <property type="entry name" value="DEHYDROGENASE/REDUCTASE SDR FAMILY MEMBER 7-RELATED"/>
    <property type="match status" value="1"/>
</dbReference>
<evidence type="ECO:0000313" key="2">
    <source>
        <dbReference type="EMBL" id="CAD7247165.1"/>
    </source>
</evidence>
<gene>
    <name evidence="2" type="ORF">DSTB1V02_LOCUS6999</name>
</gene>